<evidence type="ECO:0000313" key="3">
    <source>
        <dbReference type="Proteomes" id="UP000006039"/>
    </source>
</evidence>
<dbReference type="AlphaFoldDB" id="J3NZL7"/>
<reference evidence="3" key="1">
    <citation type="submission" date="2010-07" db="EMBL/GenBank/DDBJ databases">
        <title>The genome sequence of Gaeumannomyces graminis var. tritici strain R3-111a-1.</title>
        <authorList>
            <consortium name="The Broad Institute Genome Sequencing Platform"/>
            <person name="Ma L.-J."/>
            <person name="Dead R."/>
            <person name="Young S."/>
            <person name="Zeng Q."/>
            <person name="Koehrsen M."/>
            <person name="Alvarado L."/>
            <person name="Berlin A."/>
            <person name="Chapman S.B."/>
            <person name="Chen Z."/>
            <person name="Freedman E."/>
            <person name="Gellesch M."/>
            <person name="Goldberg J."/>
            <person name="Griggs A."/>
            <person name="Gujja S."/>
            <person name="Heilman E.R."/>
            <person name="Heiman D."/>
            <person name="Hepburn T."/>
            <person name="Howarth C."/>
            <person name="Jen D."/>
            <person name="Larson L."/>
            <person name="Mehta T."/>
            <person name="Neiman D."/>
            <person name="Pearson M."/>
            <person name="Roberts A."/>
            <person name="Saif S."/>
            <person name="Shea T."/>
            <person name="Shenoy N."/>
            <person name="Sisk P."/>
            <person name="Stolte C."/>
            <person name="Sykes S."/>
            <person name="Walk T."/>
            <person name="White J."/>
            <person name="Yandava C."/>
            <person name="Haas B."/>
            <person name="Nusbaum C."/>
            <person name="Birren B."/>
        </authorList>
    </citation>
    <scope>NUCLEOTIDE SEQUENCE [LARGE SCALE GENOMIC DNA]</scope>
    <source>
        <strain evidence="3">R3-111a-1</strain>
    </source>
</reference>
<sequence>MGRASKGTQVEGGETRYSAVCRGICICSREGESQPDTPSTYFTLAAAEVPQSRWRSAAWLSQHRVASPPHPTQLLFIWPAVAPARRGAFMRRPFWSAPELSLCPLVSSISPASALGVAVCVSGRPAQADAARETGAHSVTSRFSLVILSMISIHQRW</sequence>
<reference evidence="1" key="3">
    <citation type="submission" date="2010-09" db="EMBL/GenBank/DDBJ databases">
        <title>Annotation of Gaeumannomyces graminis var. tritici R3-111a-1.</title>
        <authorList>
            <consortium name="The Broad Institute Genome Sequencing Platform"/>
            <person name="Ma L.-J."/>
            <person name="Dead R."/>
            <person name="Young S.K."/>
            <person name="Zeng Q."/>
            <person name="Gargeya S."/>
            <person name="Fitzgerald M."/>
            <person name="Haas B."/>
            <person name="Abouelleil A."/>
            <person name="Alvarado L."/>
            <person name="Arachchi H.M."/>
            <person name="Berlin A."/>
            <person name="Brown A."/>
            <person name="Chapman S.B."/>
            <person name="Chen Z."/>
            <person name="Dunbar C."/>
            <person name="Freedman E."/>
            <person name="Gearin G."/>
            <person name="Gellesch M."/>
            <person name="Goldberg J."/>
            <person name="Griggs A."/>
            <person name="Gujja S."/>
            <person name="Heiman D."/>
            <person name="Howarth C."/>
            <person name="Larson L."/>
            <person name="Lui A."/>
            <person name="MacDonald P.J.P."/>
            <person name="Mehta T."/>
            <person name="Montmayeur A."/>
            <person name="Murphy C."/>
            <person name="Neiman D."/>
            <person name="Pearson M."/>
            <person name="Priest M."/>
            <person name="Roberts A."/>
            <person name="Saif S."/>
            <person name="Shea T."/>
            <person name="Shenoy N."/>
            <person name="Sisk P."/>
            <person name="Stolte C."/>
            <person name="Sykes S."/>
            <person name="Yandava C."/>
            <person name="Wortman J."/>
            <person name="Nusbaum C."/>
            <person name="Birren B."/>
        </authorList>
    </citation>
    <scope>NUCLEOTIDE SEQUENCE</scope>
    <source>
        <strain evidence="1">R3-111a-1</strain>
    </source>
</reference>
<reference evidence="2" key="5">
    <citation type="submission" date="2018-04" db="UniProtKB">
        <authorList>
            <consortium name="EnsemblFungi"/>
        </authorList>
    </citation>
    <scope>IDENTIFICATION</scope>
    <source>
        <strain evidence="2">R3-111a-1</strain>
    </source>
</reference>
<dbReference type="VEuPathDB" id="FungiDB:GGTG_06714"/>
<dbReference type="RefSeq" id="XP_009222800.1">
    <property type="nucleotide sequence ID" value="XM_009224536.1"/>
</dbReference>
<proteinExistence type="predicted"/>
<name>J3NZL7_GAET3</name>
<accession>J3NZL7</accession>
<dbReference type="HOGENOM" id="CLU_1677990_0_0_1"/>
<reference evidence="2" key="4">
    <citation type="journal article" date="2015" name="G3 (Bethesda)">
        <title>Genome sequences of three phytopathogenic species of the Magnaporthaceae family of fungi.</title>
        <authorList>
            <person name="Okagaki L.H."/>
            <person name="Nunes C.C."/>
            <person name="Sailsbery J."/>
            <person name="Clay B."/>
            <person name="Brown D."/>
            <person name="John T."/>
            <person name="Oh Y."/>
            <person name="Young N."/>
            <person name="Fitzgerald M."/>
            <person name="Haas B.J."/>
            <person name="Zeng Q."/>
            <person name="Young S."/>
            <person name="Adiconis X."/>
            <person name="Fan L."/>
            <person name="Levin J.Z."/>
            <person name="Mitchell T.K."/>
            <person name="Okubara P.A."/>
            <person name="Farman M.L."/>
            <person name="Kohn L.M."/>
            <person name="Birren B."/>
            <person name="Ma L.-J."/>
            <person name="Dean R.A."/>
        </authorList>
    </citation>
    <scope>NUCLEOTIDE SEQUENCE</scope>
    <source>
        <strain evidence="2">R3-111a-1</strain>
    </source>
</reference>
<keyword evidence="3" id="KW-1185">Reference proteome</keyword>
<dbReference type="GeneID" id="20347172"/>
<reference evidence="1" key="2">
    <citation type="submission" date="2010-07" db="EMBL/GenBank/DDBJ databases">
        <authorList>
            <consortium name="The Broad Institute Genome Sequencing Platform"/>
            <consortium name="Broad Institute Genome Sequencing Center for Infectious Disease"/>
            <person name="Ma L.-J."/>
            <person name="Dead R."/>
            <person name="Young S."/>
            <person name="Zeng Q."/>
            <person name="Koehrsen M."/>
            <person name="Alvarado L."/>
            <person name="Berlin A."/>
            <person name="Chapman S.B."/>
            <person name="Chen Z."/>
            <person name="Freedman E."/>
            <person name="Gellesch M."/>
            <person name="Goldberg J."/>
            <person name="Griggs A."/>
            <person name="Gujja S."/>
            <person name="Heilman E.R."/>
            <person name="Heiman D."/>
            <person name="Hepburn T."/>
            <person name="Howarth C."/>
            <person name="Jen D."/>
            <person name="Larson L."/>
            <person name="Mehta T."/>
            <person name="Neiman D."/>
            <person name="Pearson M."/>
            <person name="Roberts A."/>
            <person name="Saif S."/>
            <person name="Shea T."/>
            <person name="Shenoy N."/>
            <person name="Sisk P."/>
            <person name="Stolte C."/>
            <person name="Sykes S."/>
            <person name="Walk T."/>
            <person name="White J."/>
            <person name="Yandava C."/>
            <person name="Haas B."/>
            <person name="Nusbaum C."/>
            <person name="Birren B."/>
        </authorList>
    </citation>
    <scope>NUCLEOTIDE SEQUENCE</scope>
    <source>
        <strain evidence="1">R3-111a-1</strain>
    </source>
</reference>
<protein>
    <submittedName>
        <fullName evidence="1 2">Uncharacterized protein</fullName>
    </submittedName>
</protein>
<evidence type="ECO:0000313" key="1">
    <source>
        <dbReference type="EMBL" id="EJT76800.1"/>
    </source>
</evidence>
<organism evidence="1">
    <name type="scientific">Gaeumannomyces tritici (strain R3-111a-1)</name>
    <name type="common">Wheat and barley take-all root rot fungus</name>
    <name type="synonym">Gaeumannomyces graminis var. tritici</name>
    <dbReference type="NCBI Taxonomy" id="644352"/>
    <lineage>
        <taxon>Eukaryota</taxon>
        <taxon>Fungi</taxon>
        <taxon>Dikarya</taxon>
        <taxon>Ascomycota</taxon>
        <taxon>Pezizomycotina</taxon>
        <taxon>Sordariomycetes</taxon>
        <taxon>Sordariomycetidae</taxon>
        <taxon>Magnaporthales</taxon>
        <taxon>Magnaporthaceae</taxon>
        <taxon>Gaeumannomyces</taxon>
    </lineage>
</organism>
<dbReference type="Proteomes" id="UP000006039">
    <property type="component" value="Unassembled WGS sequence"/>
</dbReference>
<evidence type="ECO:0000313" key="2">
    <source>
        <dbReference type="EnsemblFungi" id="EJT76800"/>
    </source>
</evidence>
<dbReference type="EnsemblFungi" id="EJT76800">
    <property type="protein sequence ID" value="EJT76800"/>
    <property type="gene ID" value="GGTG_06714"/>
</dbReference>
<gene>
    <name evidence="2" type="primary">20347172</name>
    <name evidence="1" type="ORF">GGTG_06714</name>
</gene>
<dbReference type="EMBL" id="GL385397">
    <property type="protein sequence ID" value="EJT76800.1"/>
    <property type="molecule type" value="Genomic_DNA"/>
</dbReference>